<comment type="caution">
    <text evidence="1">The sequence shown here is derived from an EMBL/GenBank/DDBJ whole genome shotgun (WGS) entry which is preliminary data.</text>
</comment>
<accession>A0A397UY83</accession>
<evidence type="ECO:0000313" key="1">
    <source>
        <dbReference type="EMBL" id="RIB15204.1"/>
    </source>
</evidence>
<dbReference type="AlphaFoldDB" id="A0A397UY83"/>
<dbReference type="OrthoDB" id="2408856at2759"/>
<keyword evidence="2" id="KW-1185">Reference proteome</keyword>
<organism evidence="1 2">
    <name type="scientific">Gigaspora rosea</name>
    <dbReference type="NCBI Taxonomy" id="44941"/>
    <lineage>
        <taxon>Eukaryota</taxon>
        <taxon>Fungi</taxon>
        <taxon>Fungi incertae sedis</taxon>
        <taxon>Mucoromycota</taxon>
        <taxon>Glomeromycotina</taxon>
        <taxon>Glomeromycetes</taxon>
        <taxon>Diversisporales</taxon>
        <taxon>Gigasporaceae</taxon>
        <taxon>Gigaspora</taxon>
    </lineage>
</organism>
<dbReference type="Proteomes" id="UP000266673">
    <property type="component" value="Unassembled WGS sequence"/>
</dbReference>
<sequence length="382" mass="44537">MPPKTRKVQKKKEMAEVLSLQTELSSGKVDNLKRKIKEELPNHFGDVDVIQIALKRHDGEMNLREDFIIDQKFLTIYDTLLQVIHENIDSKHEINDTIKKVIAQQKIVDKISVSNLFEMKIRESLNKIEVKEIMMVEEDFEKLNPISYLLFECGEKIEAQQMEEVAKWFDDALKLPQGLNIWNIHTDVNYQREIKSANVLLTSGSDIAIGPSRTTCVWVEAKKSTAECEIGQVIGELLLIDNRFALNSMTVLTNCNNFWMILYIIKDDDVNYIVRCSVNCGLALAIIKQFVIEVENQMNKWVGKRIDEMMELMINEISEEELSRIKARKKLRIVRKFCKLDKQLYIDQIISRLNDNYEYLADQYRQISDCENSIMDNSDHFC</sequence>
<dbReference type="EMBL" id="QKWP01000763">
    <property type="protein sequence ID" value="RIB15204.1"/>
    <property type="molecule type" value="Genomic_DNA"/>
</dbReference>
<gene>
    <name evidence="1" type="ORF">C2G38_2192979</name>
</gene>
<evidence type="ECO:0000313" key="2">
    <source>
        <dbReference type="Proteomes" id="UP000266673"/>
    </source>
</evidence>
<protein>
    <submittedName>
        <fullName evidence="1">Uncharacterized protein</fullName>
    </submittedName>
</protein>
<reference evidence="1 2" key="1">
    <citation type="submission" date="2018-06" db="EMBL/GenBank/DDBJ databases">
        <title>Comparative genomics reveals the genomic features of Rhizophagus irregularis, R. cerebriforme, R. diaphanum and Gigaspora rosea, and their symbiotic lifestyle signature.</title>
        <authorList>
            <person name="Morin E."/>
            <person name="San Clemente H."/>
            <person name="Chen E.C.H."/>
            <person name="De La Providencia I."/>
            <person name="Hainaut M."/>
            <person name="Kuo A."/>
            <person name="Kohler A."/>
            <person name="Murat C."/>
            <person name="Tang N."/>
            <person name="Roy S."/>
            <person name="Loubradou J."/>
            <person name="Henrissat B."/>
            <person name="Grigoriev I.V."/>
            <person name="Corradi N."/>
            <person name="Roux C."/>
            <person name="Martin F.M."/>
        </authorList>
    </citation>
    <scope>NUCLEOTIDE SEQUENCE [LARGE SCALE GENOMIC DNA]</scope>
    <source>
        <strain evidence="1 2">DAOM 194757</strain>
    </source>
</reference>
<proteinExistence type="predicted"/>
<name>A0A397UY83_9GLOM</name>